<keyword evidence="3" id="KW-0862">Zinc</keyword>
<dbReference type="SUPFAM" id="SSF51316">
    <property type="entry name" value="Mss4-like"/>
    <property type="match status" value="1"/>
</dbReference>
<evidence type="ECO:0000259" key="5">
    <source>
        <dbReference type="PROSITE" id="PS51891"/>
    </source>
</evidence>
<evidence type="ECO:0000256" key="2">
    <source>
        <dbReference type="ARBA" id="ARBA00022723"/>
    </source>
</evidence>
<reference evidence="6" key="1">
    <citation type="journal article" date="2020" name="Stud. Mycol.">
        <title>101 Dothideomycetes genomes: a test case for predicting lifestyles and emergence of pathogens.</title>
        <authorList>
            <person name="Haridas S."/>
            <person name="Albert R."/>
            <person name="Binder M."/>
            <person name="Bloem J."/>
            <person name="Labutti K."/>
            <person name="Salamov A."/>
            <person name="Andreopoulos B."/>
            <person name="Baker S."/>
            <person name="Barry K."/>
            <person name="Bills G."/>
            <person name="Bluhm B."/>
            <person name="Cannon C."/>
            <person name="Castanera R."/>
            <person name="Culley D."/>
            <person name="Daum C."/>
            <person name="Ezra D."/>
            <person name="Gonzalez J."/>
            <person name="Henrissat B."/>
            <person name="Kuo A."/>
            <person name="Liang C."/>
            <person name="Lipzen A."/>
            <person name="Lutzoni F."/>
            <person name="Magnuson J."/>
            <person name="Mondo S."/>
            <person name="Nolan M."/>
            <person name="Ohm R."/>
            <person name="Pangilinan J."/>
            <person name="Park H.-J."/>
            <person name="Ramirez L."/>
            <person name="Alfaro M."/>
            <person name="Sun H."/>
            <person name="Tritt A."/>
            <person name="Yoshinaga Y."/>
            <person name="Zwiers L.-H."/>
            <person name="Turgeon B."/>
            <person name="Goodwin S."/>
            <person name="Spatafora J."/>
            <person name="Crous P."/>
            <person name="Grigoriev I."/>
        </authorList>
    </citation>
    <scope>NUCLEOTIDE SEQUENCE</scope>
    <source>
        <strain evidence="6">Tuck. ex Michener</strain>
    </source>
</reference>
<dbReference type="EMBL" id="ML991783">
    <property type="protein sequence ID" value="KAF2236890.1"/>
    <property type="molecule type" value="Genomic_DNA"/>
</dbReference>
<dbReference type="InterPro" id="IPR006913">
    <property type="entry name" value="CENP-V/GFA"/>
</dbReference>
<feature type="domain" description="CENP-V/GFA" evidence="5">
    <location>
        <begin position="22"/>
        <end position="145"/>
    </location>
</feature>
<evidence type="ECO:0000313" key="7">
    <source>
        <dbReference type="Proteomes" id="UP000800092"/>
    </source>
</evidence>
<sequence length="169" mass="18301">MPEPSPSSDPKSHPDSEFAQGMTGACNCGSITVTIKDPNLFTTRRGHICHCLNCRKTSGSYAASNLAIEKEKVTIEDRNGTLKEYNDSGTMSGTPIGRWFCSTCGNPIKSESSVTGPMVILKTGIFPRIPAPESESFGAHRHAWEPFIPGVTVYKIARGKEKLEDAPEV</sequence>
<dbReference type="GO" id="GO:0016846">
    <property type="term" value="F:carbon-sulfur lyase activity"/>
    <property type="evidence" value="ECO:0007669"/>
    <property type="project" value="InterPro"/>
</dbReference>
<dbReference type="Proteomes" id="UP000800092">
    <property type="component" value="Unassembled WGS sequence"/>
</dbReference>
<evidence type="ECO:0000313" key="6">
    <source>
        <dbReference type="EMBL" id="KAF2236890.1"/>
    </source>
</evidence>
<gene>
    <name evidence="6" type="ORF">EV356DRAFT_497831</name>
</gene>
<dbReference type="PANTHER" id="PTHR33337:SF43">
    <property type="entry name" value="CENP-V_GFA DOMAIN-CONTAINING PROTEIN"/>
    <property type="match status" value="1"/>
</dbReference>
<dbReference type="GO" id="GO:0046872">
    <property type="term" value="F:metal ion binding"/>
    <property type="evidence" value="ECO:0007669"/>
    <property type="project" value="UniProtKB-KW"/>
</dbReference>
<comment type="similarity">
    <text evidence="1">Belongs to the Gfa family.</text>
</comment>
<dbReference type="Gene3D" id="3.90.1590.10">
    <property type="entry name" value="glutathione-dependent formaldehyde- activating enzyme (gfa)"/>
    <property type="match status" value="1"/>
</dbReference>
<evidence type="ECO:0000256" key="1">
    <source>
        <dbReference type="ARBA" id="ARBA00005495"/>
    </source>
</evidence>
<organism evidence="6 7">
    <name type="scientific">Viridothelium virens</name>
    <name type="common">Speckled blister lichen</name>
    <name type="synonym">Trypethelium virens</name>
    <dbReference type="NCBI Taxonomy" id="1048519"/>
    <lineage>
        <taxon>Eukaryota</taxon>
        <taxon>Fungi</taxon>
        <taxon>Dikarya</taxon>
        <taxon>Ascomycota</taxon>
        <taxon>Pezizomycotina</taxon>
        <taxon>Dothideomycetes</taxon>
        <taxon>Dothideomycetes incertae sedis</taxon>
        <taxon>Trypetheliales</taxon>
        <taxon>Trypetheliaceae</taxon>
        <taxon>Viridothelium</taxon>
    </lineage>
</organism>
<name>A0A6A6HHF7_VIRVR</name>
<protein>
    <recommendedName>
        <fullName evidence="5">CENP-V/GFA domain-containing protein</fullName>
    </recommendedName>
</protein>
<dbReference type="InterPro" id="IPR011057">
    <property type="entry name" value="Mss4-like_sf"/>
</dbReference>
<evidence type="ECO:0000256" key="4">
    <source>
        <dbReference type="ARBA" id="ARBA00023239"/>
    </source>
</evidence>
<dbReference type="OrthoDB" id="9985472at2759"/>
<keyword evidence="7" id="KW-1185">Reference proteome</keyword>
<accession>A0A6A6HHF7</accession>
<evidence type="ECO:0000256" key="3">
    <source>
        <dbReference type="ARBA" id="ARBA00022833"/>
    </source>
</evidence>
<dbReference type="PROSITE" id="PS51891">
    <property type="entry name" value="CENP_V_GFA"/>
    <property type="match status" value="1"/>
</dbReference>
<dbReference type="AlphaFoldDB" id="A0A6A6HHF7"/>
<proteinExistence type="inferred from homology"/>
<keyword evidence="4" id="KW-0456">Lyase</keyword>
<dbReference type="PANTHER" id="PTHR33337">
    <property type="entry name" value="GFA DOMAIN-CONTAINING PROTEIN"/>
    <property type="match status" value="1"/>
</dbReference>
<keyword evidence="2" id="KW-0479">Metal-binding</keyword>
<dbReference type="Pfam" id="PF04828">
    <property type="entry name" value="GFA"/>
    <property type="match status" value="1"/>
</dbReference>